<evidence type="ECO:0000313" key="1">
    <source>
        <dbReference type="EMBL" id="GAM55907.1"/>
    </source>
</evidence>
<reference evidence="1 2" key="2">
    <citation type="submission" date="2015-01" db="EMBL/GenBank/DDBJ databases">
        <authorList>
            <consortium name="NBRP consortium"/>
            <person name="Sawabe T."/>
            <person name="Meirelles P."/>
            <person name="Feng G."/>
            <person name="Sayaka M."/>
            <person name="Hattori M."/>
            <person name="Ohkuma M."/>
        </authorList>
    </citation>
    <scope>NUCLEOTIDE SEQUENCE [LARGE SCALE GENOMIC DNA]</scope>
    <source>
        <strain evidence="2">JCM 19231</strain>
    </source>
</reference>
<organism evidence="1 2">
    <name type="scientific">Vibrio ishigakensis</name>
    <dbReference type="NCBI Taxonomy" id="1481914"/>
    <lineage>
        <taxon>Bacteria</taxon>
        <taxon>Pseudomonadati</taxon>
        <taxon>Pseudomonadota</taxon>
        <taxon>Gammaproteobacteria</taxon>
        <taxon>Vibrionales</taxon>
        <taxon>Vibrionaceae</taxon>
        <taxon>Vibrio</taxon>
    </lineage>
</organism>
<gene>
    <name evidence="1" type="ORF">JCM19231_5054</name>
</gene>
<dbReference type="AlphaFoldDB" id="A0A0B8NUG7"/>
<comment type="caution">
    <text evidence="1">The sequence shown here is derived from an EMBL/GenBank/DDBJ whole genome shotgun (WGS) entry which is preliminary data.</text>
</comment>
<reference evidence="1 2" key="1">
    <citation type="submission" date="2015-01" db="EMBL/GenBank/DDBJ databases">
        <title>Vibrio sp. C1 JCM 19231 whole genome shotgun sequence.</title>
        <authorList>
            <person name="Sawabe T."/>
            <person name="Meirelles P."/>
            <person name="Feng G."/>
            <person name="Sayaka M."/>
            <person name="Hattori M."/>
            <person name="Ohkuma M."/>
        </authorList>
    </citation>
    <scope>NUCLEOTIDE SEQUENCE [LARGE SCALE GENOMIC DNA]</scope>
    <source>
        <strain evidence="2">JCM 19231</strain>
    </source>
</reference>
<proteinExistence type="predicted"/>
<name>A0A0B8NUG7_9VIBR</name>
<protein>
    <submittedName>
        <fullName evidence="1">Uncharacterized protein</fullName>
    </submittedName>
</protein>
<keyword evidence="2" id="KW-1185">Reference proteome</keyword>
<evidence type="ECO:0000313" key="2">
    <source>
        <dbReference type="Proteomes" id="UP000031671"/>
    </source>
</evidence>
<dbReference type="Proteomes" id="UP000031671">
    <property type="component" value="Unassembled WGS sequence"/>
</dbReference>
<accession>A0A0B8NUG7</accession>
<sequence>MASRRKYLPVGLVSASLPQTLALHHSLPLKRPDIGDDFEPCEVGVPTDAAAGE</sequence>
<dbReference type="EMBL" id="BBRZ01000020">
    <property type="protein sequence ID" value="GAM55907.1"/>
    <property type="molecule type" value="Genomic_DNA"/>
</dbReference>